<proteinExistence type="predicted"/>
<keyword evidence="3" id="KW-1185">Reference proteome</keyword>
<comment type="caution">
    <text evidence="2">The sequence shown here is derived from an EMBL/GenBank/DDBJ whole genome shotgun (WGS) entry which is preliminary data.</text>
</comment>
<reference evidence="2 3" key="1">
    <citation type="submission" date="2019-05" db="EMBL/GenBank/DDBJ databases">
        <title>Another draft genome of Portunus trituberculatus and its Hox gene families provides insights of decapod evolution.</title>
        <authorList>
            <person name="Jeong J.-H."/>
            <person name="Song I."/>
            <person name="Kim S."/>
            <person name="Choi T."/>
            <person name="Kim D."/>
            <person name="Ryu S."/>
            <person name="Kim W."/>
        </authorList>
    </citation>
    <scope>NUCLEOTIDE SEQUENCE [LARGE SCALE GENOMIC DNA]</scope>
    <source>
        <tissue evidence="2">Muscle</tissue>
    </source>
</reference>
<name>A0A5B7IUW4_PORTR</name>
<dbReference type="AlphaFoldDB" id="A0A5B7IUW4"/>
<evidence type="ECO:0000313" key="2">
    <source>
        <dbReference type="EMBL" id="MPC89351.1"/>
    </source>
</evidence>
<evidence type="ECO:0000313" key="3">
    <source>
        <dbReference type="Proteomes" id="UP000324222"/>
    </source>
</evidence>
<organism evidence="2 3">
    <name type="scientific">Portunus trituberculatus</name>
    <name type="common">Swimming crab</name>
    <name type="synonym">Neptunus trituberculatus</name>
    <dbReference type="NCBI Taxonomy" id="210409"/>
    <lineage>
        <taxon>Eukaryota</taxon>
        <taxon>Metazoa</taxon>
        <taxon>Ecdysozoa</taxon>
        <taxon>Arthropoda</taxon>
        <taxon>Crustacea</taxon>
        <taxon>Multicrustacea</taxon>
        <taxon>Malacostraca</taxon>
        <taxon>Eumalacostraca</taxon>
        <taxon>Eucarida</taxon>
        <taxon>Decapoda</taxon>
        <taxon>Pleocyemata</taxon>
        <taxon>Brachyura</taxon>
        <taxon>Eubrachyura</taxon>
        <taxon>Portunoidea</taxon>
        <taxon>Portunidae</taxon>
        <taxon>Portuninae</taxon>
        <taxon>Portunus</taxon>
    </lineage>
</organism>
<dbReference type="EMBL" id="VSRR010080755">
    <property type="protein sequence ID" value="MPC89351.1"/>
    <property type="molecule type" value="Genomic_DNA"/>
</dbReference>
<evidence type="ECO:0000256" key="1">
    <source>
        <dbReference type="SAM" id="MobiDB-lite"/>
    </source>
</evidence>
<sequence>MQQKYVPQKNFQNRRLLWEALVEGNPPPYSDLKMTSATSREPECFLCFPIKNSHTKDWLQGEGKPPTGTTMGESAGCRGRGTSSPCGPIVWKKGPT</sequence>
<gene>
    <name evidence="2" type="ORF">E2C01_084293</name>
</gene>
<dbReference type="Proteomes" id="UP000324222">
    <property type="component" value="Unassembled WGS sequence"/>
</dbReference>
<accession>A0A5B7IUW4</accession>
<feature type="region of interest" description="Disordered" evidence="1">
    <location>
        <begin position="57"/>
        <end position="96"/>
    </location>
</feature>
<protein>
    <submittedName>
        <fullName evidence="2">Uncharacterized protein</fullName>
    </submittedName>
</protein>